<accession>T0YVG1</accession>
<feature type="non-terminal residue" evidence="3">
    <location>
        <position position="1"/>
    </location>
</feature>
<keyword evidence="2" id="KW-0812">Transmembrane</keyword>
<dbReference type="GO" id="GO:0016020">
    <property type="term" value="C:membrane"/>
    <property type="evidence" value="ECO:0007669"/>
    <property type="project" value="InterPro"/>
</dbReference>
<protein>
    <submittedName>
        <fullName evidence="3">CDP-alcohol phosphatidyltransferase</fullName>
        <ecNumber evidence="3">2.7.8.-</ecNumber>
    </submittedName>
</protein>
<evidence type="ECO:0000256" key="2">
    <source>
        <dbReference type="SAM" id="Phobius"/>
    </source>
</evidence>
<dbReference type="Pfam" id="PF01066">
    <property type="entry name" value="CDP-OH_P_transf"/>
    <property type="match status" value="1"/>
</dbReference>
<evidence type="ECO:0000313" key="3">
    <source>
        <dbReference type="EMBL" id="EQD39556.1"/>
    </source>
</evidence>
<dbReference type="GO" id="GO:0008654">
    <property type="term" value="P:phospholipid biosynthetic process"/>
    <property type="evidence" value="ECO:0007669"/>
    <property type="project" value="InterPro"/>
</dbReference>
<gene>
    <name evidence="3" type="ORF">B1B_15304</name>
</gene>
<dbReference type="InterPro" id="IPR048254">
    <property type="entry name" value="CDP_ALCOHOL_P_TRANSF_CS"/>
</dbReference>
<reference evidence="3" key="2">
    <citation type="journal article" date="2014" name="ISME J.">
        <title>Microbial stratification in low pH oxic and suboxic macroscopic growths along an acid mine drainage.</title>
        <authorList>
            <person name="Mendez-Garcia C."/>
            <person name="Mesa V."/>
            <person name="Sprenger R.R."/>
            <person name="Richter M."/>
            <person name="Diez M.S."/>
            <person name="Solano J."/>
            <person name="Bargiela R."/>
            <person name="Golyshina O.V."/>
            <person name="Manteca A."/>
            <person name="Ramos J.L."/>
            <person name="Gallego J.R."/>
            <person name="Llorente I."/>
            <person name="Martins Dos Santos V.A."/>
            <person name="Jensen O.N."/>
            <person name="Pelaez A.I."/>
            <person name="Sanchez J."/>
            <person name="Ferrer M."/>
        </authorList>
    </citation>
    <scope>NUCLEOTIDE SEQUENCE</scope>
</reference>
<keyword evidence="2" id="KW-0472">Membrane</keyword>
<keyword evidence="1 3" id="KW-0808">Transferase</keyword>
<evidence type="ECO:0000256" key="1">
    <source>
        <dbReference type="ARBA" id="ARBA00022679"/>
    </source>
</evidence>
<organism evidence="3">
    <name type="scientific">mine drainage metagenome</name>
    <dbReference type="NCBI Taxonomy" id="410659"/>
    <lineage>
        <taxon>unclassified sequences</taxon>
        <taxon>metagenomes</taxon>
        <taxon>ecological metagenomes</taxon>
    </lineage>
</organism>
<dbReference type="InterPro" id="IPR043130">
    <property type="entry name" value="CDP-OH_PTrfase_TM_dom"/>
</dbReference>
<keyword evidence="2" id="KW-1133">Transmembrane helix</keyword>
<dbReference type="EC" id="2.7.8.-" evidence="3"/>
<reference evidence="3" key="1">
    <citation type="submission" date="2013-08" db="EMBL/GenBank/DDBJ databases">
        <authorList>
            <person name="Mendez C."/>
            <person name="Richter M."/>
            <person name="Ferrer M."/>
            <person name="Sanchez J."/>
        </authorList>
    </citation>
    <scope>NUCLEOTIDE SEQUENCE</scope>
</reference>
<feature type="non-terminal residue" evidence="3">
    <location>
        <position position="163"/>
    </location>
</feature>
<dbReference type="AlphaFoldDB" id="T0YVG1"/>
<sequence>YLALGTALAAGALAAAVRFTTPLLFLGVSVLVVVSGVWDALDGEVARRTGRATVRGDFLDHVFDRYADLFVLLGIAASGYADPILALLALVSLLLTSYMGTQAQAVGRGRMYGGLVGRADRLVILAVATFLQFDWSLPWPWAPTRPWESFAAWGLRFTVLDVA</sequence>
<proteinExistence type="predicted"/>
<dbReference type="EMBL" id="AUZY01010176">
    <property type="protein sequence ID" value="EQD39556.1"/>
    <property type="molecule type" value="Genomic_DNA"/>
</dbReference>
<dbReference type="InterPro" id="IPR000462">
    <property type="entry name" value="CDP-OH_P_trans"/>
</dbReference>
<name>T0YVG1_9ZZZZ</name>
<dbReference type="GO" id="GO:0016780">
    <property type="term" value="F:phosphotransferase activity, for other substituted phosphate groups"/>
    <property type="evidence" value="ECO:0007669"/>
    <property type="project" value="InterPro"/>
</dbReference>
<feature type="transmembrane region" description="Helical" evidence="2">
    <location>
        <begin position="24"/>
        <end position="41"/>
    </location>
</feature>
<dbReference type="Gene3D" id="1.20.120.1760">
    <property type="match status" value="1"/>
</dbReference>
<dbReference type="PROSITE" id="PS00379">
    <property type="entry name" value="CDP_ALCOHOL_P_TRANSF"/>
    <property type="match status" value="1"/>
</dbReference>
<comment type="caution">
    <text evidence="3">The sequence shown here is derived from an EMBL/GenBank/DDBJ whole genome shotgun (WGS) entry which is preliminary data.</text>
</comment>